<accession>A0A5J4Z2Q6</accession>
<evidence type="ECO:0000256" key="1">
    <source>
        <dbReference type="SAM" id="Coils"/>
    </source>
</evidence>
<feature type="coiled-coil region" evidence="1">
    <location>
        <begin position="439"/>
        <end position="495"/>
    </location>
</feature>
<comment type="caution">
    <text evidence="4">The sequence shown here is derived from an EMBL/GenBank/DDBJ whole genome shotgun (WGS) entry which is preliminary data.</text>
</comment>
<reference evidence="5" key="1">
    <citation type="journal article" date="2019" name="Nat. Commun.">
        <title>Expansion of phycobilisome linker gene families in mesophilic red algae.</title>
        <authorList>
            <person name="Lee J."/>
            <person name="Kim D."/>
            <person name="Bhattacharya D."/>
            <person name="Yoon H.S."/>
        </authorList>
    </citation>
    <scope>NUCLEOTIDE SEQUENCE [LARGE SCALE GENOMIC DNA]</scope>
    <source>
        <strain evidence="5">CCMP 1328</strain>
    </source>
</reference>
<dbReference type="GO" id="GO:0005198">
    <property type="term" value="F:structural molecule activity"/>
    <property type="evidence" value="ECO:0007669"/>
    <property type="project" value="InterPro"/>
</dbReference>
<feature type="region of interest" description="Disordered" evidence="2">
    <location>
        <begin position="205"/>
        <end position="227"/>
    </location>
</feature>
<dbReference type="EMBL" id="VRMN01000001">
    <property type="protein sequence ID" value="KAA8497548.1"/>
    <property type="molecule type" value="Genomic_DNA"/>
</dbReference>
<feature type="domain" description="Coatomer alpha subunit C-terminal" evidence="3">
    <location>
        <begin position="572"/>
        <end position="749"/>
    </location>
</feature>
<proteinExistence type="predicted"/>
<name>A0A5J4Z2Q6_PORPP</name>
<gene>
    <name evidence="4" type="ORF">FVE85_5133</name>
</gene>
<protein>
    <recommendedName>
        <fullName evidence="3">Coatomer alpha subunit C-terminal domain-containing protein</fullName>
    </recommendedName>
</protein>
<dbReference type="GO" id="GO:0016192">
    <property type="term" value="P:vesicle-mediated transport"/>
    <property type="evidence" value="ECO:0007669"/>
    <property type="project" value="InterPro"/>
</dbReference>
<keyword evidence="1" id="KW-0175">Coiled coil</keyword>
<evidence type="ECO:0000313" key="5">
    <source>
        <dbReference type="Proteomes" id="UP000324585"/>
    </source>
</evidence>
<evidence type="ECO:0000256" key="2">
    <source>
        <dbReference type="SAM" id="MobiDB-lite"/>
    </source>
</evidence>
<dbReference type="InterPro" id="IPR010714">
    <property type="entry name" value="Coatomer_asu_C"/>
</dbReference>
<keyword evidence="5" id="KW-1185">Reference proteome</keyword>
<feature type="region of interest" description="Disordered" evidence="2">
    <location>
        <begin position="263"/>
        <end position="309"/>
    </location>
</feature>
<dbReference type="Proteomes" id="UP000324585">
    <property type="component" value="Unassembled WGS sequence"/>
</dbReference>
<evidence type="ECO:0000313" key="4">
    <source>
        <dbReference type="EMBL" id="KAA8497548.1"/>
    </source>
</evidence>
<organism evidence="4 5">
    <name type="scientific">Porphyridium purpureum</name>
    <name type="common">Red alga</name>
    <name type="synonym">Porphyridium cruentum</name>
    <dbReference type="NCBI Taxonomy" id="35688"/>
    <lineage>
        <taxon>Eukaryota</taxon>
        <taxon>Rhodophyta</taxon>
        <taxon>Bangiophyceae</taxon>
        <taxon>Porphyridiales</taxon>
        <taxon>Porphyridiaceae</taxon>
        <taxon>Porphyridium</taxon>
    </lineage>
</organism>
<dbReference type="Pfam" id="PF06957">
    <property type="entry name" value="COPI_C"/>
    <property type="match status" value="1"/>
</dbReference>
<dbReference type="GO" id="GO:0006886">
    <property type="term" value="P:intracellular protein transport"/>
    <property type="evidence" value="ECO:0007669"/>
    <property type="project" value="InterPro"/>
</dbReference>
<dbReference type="AlphaFoldDB" id="A0A5J4Z2Q6"/>
<dbReference type="OrthoDB" id="9619at2759"/>
<sequence length="769" mass="83487">MGVHALAVVETSHAEHLVLAAAPHVQVAGHAGWMSTSAVGMDSALQTLRRLHVHVEEQRAKQVDSIETVCAQFHGPPFVEYQMVRGGPGSGPGDRGAAAKTAPRLDLFGSKAAQNEAISVPLRVVAIWDNEPHEWHAQVLAREYLSRACAAVAKVYAQLLAKEPDAVAFVYSVLSSTLRGEFNETIPDSVTVSARPVQKLRSLFKRGKANKASTPGPAKESVQKKQSVRVLATGLTAQVVTEERADDVPDSLAKRKTSTGLFKKKASTVGKDESSAPDDPPRTSLQKLASKLSGKAPAKDLGTSAARSSSETMTALAHVADQVVEEESVLKLPEKCFDMARVGKPLDVAMGDLKWFVLLLQNEWISEEQEGVRNIERRTGNLLRGSTLQRNASIDAEHANAGVNRNAQYFAAFGNQFLGPKRSTYMGGMFPAAQSTNFAGVMQQQRQQEQQQAALLQRKMSSGGMAPVRATPGNHVQQQQQMMNAQQQQALLQKRASMGASTGLGQPRVPAPVQQQQVAVIAAQPPQAVRKMDPAQAKQQEQLKLRDAMAGCPPNTDPVRFKMNQFAETLQQGKLELALKQVQESLVVIRNAGGGVIEREKETQMCVRYVLGVKLALRIRALDAEMRAHVESSPEFRKRLLEAAALAALLGSLPLVKVHRGLMLRVAIEKNMAAGNYGVAAKFIREMMDIMPAAQQGDLIQQLQHCQQNGERDTRVAPTQRICYKSLTLVGSPVLKCNFCPALFSPQKGAVSAQQTCPFCLHGLILPMQ</sequence>
<evidence type="ECO:0000259" key="3">
    <source>
        <dbReference type="Pfam" id="PF06957"/>
    </source>
</evidence>
<dbReference type="GO" id="GO:0030126">
    <property type="term" value="C:COPI vesicle coat"/>
    <property type="evidence" value="ECO:0007669"/>
    <property type="project" value="InterPro"/>
</dbReference>